<proteinExistence type="predicted"/>
<reference evidence="2 3" key="1">
    <citation type="submission" date="2016-07" db="EMBL/GenBank/DDBJ databases">
        <title>High microdiversification within the ubiquitous acI lineage of Actinobacteria.</title>
        <authorList>
            <person name="Neuenschwander S.M."/>
            <person name="Salcher M."/>
            <person name="Ghai R."/>
            <person name="Pernthaler J."/>
        </authorList>
    </citation>
    <scope>NUCLEOTIDE SEQUENCE [LARGE SCALE GENOMIC DNA]</scope>
    <source>
        <strain evidence="2">MMS-IIB-91</strain>
    </source>
</reference>
<keyword evidence="3" id="KW-1185">Reference proteome</keyword>
<dbReference type="EMBL" id="CP016779">
    <property type="protein sequence ID" value="ASY24374.1"/>
    <property type="molecule type" value="Genomic_DNA"/>
</dbReference>
<dbReference type="RefSeq" id="WP_095688633.1">
    <property type="nucleotide sequence ID" value="NZ_CP016779.1"/>
</dbReference>
<dbReference type="Proteomes" id="UP000217210">
    <property type="component" value="Chromosome"/>
</dbReference>
<dbReference type="CDD" id="cd00143">
    <property type="entry name" value="PP2Cc"/>
    <property type="match status" value="1"/>
</dbReference>
<dbReference type="InterPro" id="IPR036457">
    <property type="entry name" value="PPM-type-like_dom_sf"/>
</dbReference>
<dbReference type="InterPro" id="IPR015655">
    <property type="entry name" value="PP2C"/>
</dbReference>
<gene>
    <name evidence="2" type="ORF">B1sIIB91_05800</name>
</gene>
<protein>
    <submittedName>
        <fullName evidence="2">PPM family protein phosphatase</fullName>
    </submittedName>
</protein>
<evidence type="ECO:0000313" key="3">
    <source>
        <dbReference type="Proteomes" id="UP000217210"/>
    </source>
</evidence>
<dbReference type="InterPro" id="IPR001932">
    <property type="entry name" value="PPM-type_phosphatase-like_dom"/>
</dbReference>
<feature type="domain" description="PPM-type phosphatase" evidence="1">
    <location>
        <begin position="5"/>
        <end position="241"/>
    </location>
</feature>
<organism evidence="2 3">
    <name type="scientific">Candidatus Nanopelagicus abundans</name>
    <dbReference type="NCBI Taxonomy" id="1884916"/>
    <lineage>
        <taxon>Bacteria</taxon>
        <taxon>Bacillati</taxon>
        <taxon>Actinomycetota</taxon>
        <taxon>Actinomycetes</taxon>
        <taxon>Candidatus Nanopelagicales</taxon>
        <taxon>Candidatus Nanopelagicaceae</taxon>
        <taxon>Candidatus Nanopelagicus</taxon>
    </lineage>
</organism>
<dbReference type="AlphaFoldDB" id="A0A249L5V5"/>
<dbReference type="SMART" id="SM00332">
    <property type="entry name" value="PP2Cc"/>
    <property type="match status" value="1"/>
</dbReference>
<dbReference type="Gene3D" id="3.60.40.10">
    <property type="entry name" value="PPM-type phosphatase domain"/>
    <property type="match status" value="1"/>
</dbReference>
<sequence>MKWQFISFAQTDLGLVRSGNEDSALTCANLIAVADGMGGHAGGEVASAIAINTLEQLLPVISDLKVDVASREDLFLNITYEVDSQILAKSKDSPELSGMGTTLTALSILDNNVELLHIGDSRCYRYRNNKLEQLSYDHTVMQELLDQGRLTPEEIIDHPQRSLLTQALMGDSGIDPILVSYEIKKGDQFLLCSDGLTNVLSEYEISKIIEANKPEDIAPALIAEVRVKGAPDNITIIWSTVSDIKGNSEVIKIGAANE</sequence>
<name>A0A249L5V5_9ACTN</name>
<accession>A0A249L5V5</accession>
<evidence type="ECO:0000259" key="1">
    <source>
        <dbReference type="PROSITE" id="PS51746"/>
    </source>
</evidence>
<dbReference type="PANTHER" id="PTHR47992">
    <property type="entry name" value="PROTEIN PHOSPHATASE"/>
    <property type="match status" value="1"/>
</dbReference>
<evidence type="ECO:0000313" key="2">
    <source>
        <dbReference type="EMBL" id="ASY24374.1"/>
    </source>
</evidence>
<dbReference type="SMART" id="SM00331">
    <property type="entry name" value="PP2C_SIG"/>
    <property type="match status" value="1"/>
</dbReference>
<dbReference type="SUPFAM" id="SSF81606">
    <property type="entry name" value="PP2C-like"/>
    <property type="match status" value="1"/>
</dbReference>
<dbReference type="GO" id="GO:0004722">
    <property type="term" value="F:protein serine/threonine phosphatase activity"/>
    <property type="evidence" value="ECO:0007669"/>
    <property type="project" value="InterPro"/>
</dbReference>
<dbReference type="KEGG" id="nab:B1sIIB91_05800"/>
<dbReference type="Pfam" id="PF13672">
    <property type="entry name" value="PP2C_2"/>
    <property type="match status" value="1"/>
</dbReference>
<dbReference type="PROSITE" id="PS51746">
    <property type="entry name" value="PPM_2"/>
    <property type="match status" value="1"/>
</dbReference>
<dbReference type="OrthoDB" id="9801841at2"/>